<dbReference type="GO" id="GO:0006188">
    <property type="term" value="P:IMP biosynthetic process"/>
    <property type="evidence" value="ECO:0007669"/>
    <property type="project" value="InterPro"/>
</dbReference>
<comment type="pathway">
    <text evidence="2">Purine metabolism; AMP biosynthesis via de novo pathway; AMP from IMP: step 2/2.</text>
</comment>
<dbReference type="PANTHER" id="PTHR43411:SF1">
    <property type="entry name" value="ADENYLOSUCCINATE LYASE"/>
    <property type="match status" value="1"/>
</dbReference>
<protein>
    <submittedName>
        <fullName evidence="6">Putative adenylosuccinate lyase</fullName>
        <ecNumber evidence="6">4.3.2.2</ecNumber>
    </submittedName>
</protein>
<dbReference type="Gene3D" id="1.10.40.30">
    <property type="entry name" value="Fumarase/aspartase (C-terminal domain)"/>
    <property type="match status" value="2"/>
</dbReference>
<reference evidence="6 7" key="1">
    <citation type="journal article" date="2018" name="Nat. Genet.">
        <title>The Rosa genome provides new insights in the design of modern roses.</title>
        <authorList>
            <person name="Bendahmane M."/>
        </authorList>
    </citation>
    <scope>NUCLEOTIDE SEQUENCE [LARGE SCALE GENOMIC DNA]</scope>
    <source>
        <strain evidence="7">cv. Old Blush</strain>
    </source>
</reference>
<comment type="caution">
    <text evidence="6">The sequence shown here is derived from an EMBL/GenBank/DDBJ whole genome shotgun (WGS) entry which is preliminary data.</text>
</comment>
<organism evidence="6 7">
    <name type="scientific">Rosa chinensis</name>
    <name type="common">China rose</name>
    <dbReference type="NCBI Taxonomy" id="74649"/>
    <lineage>
        <taxon>Eukaryota</taxon>
        <taxon>Viridiplantae</taxon>
        <taxon>Streptophyta</taxon>
        <taxon>Embryophyta</taxon>
        <taxon>Tracheophyta</taxon>
        <taxon>Spermatophyta</taxon>
        <taxon>Magnoliopsida</taxon>
        <taxon>eudicotyledons</taxon>
        <taxon>Gunneridae</taxon>
        <taxon>Pentapetalae</taxon>
        <taxon>rosids</taxon>
        <taxon>fabids</taxon>
        <taxon>Rosales</taxon>
        <taxon>Rosaceae</taxon>
        <taxon>Rosoideae</taxon>
        <taxon>Rosoideae incertae sedis</taxon>
        <taxon>Rosa</taxon>
    </lineage>
</organism>
<dbReference type="EC" id="4.3.2.2" evidence="6"/>
<dbReference type="InterPro" id="IPR047136">
    <property type="entry name" value="PurB_bact"/>
</dbReference>
<dbReference type="InterPro" id="IPR022761">
    <property type="entry name" value="Fumarate_lyase_N"/>
</dbReference>
<sequence length="927" mass="104242">MDMGSSSSVMPPKYQRPTSSLYLHSRDALSSFGRGICALRDTDAEDFNFSWAIGNSMHLRTDASYAKVMKFGELSSSTGEYAMIYYRILVQVKWLLKLSEIPEFRDVPSFSEHAQCYLQGIIDRFCMVEAIEMTERLEKKTNHDHVKAVEYFLKLRCRSRPEIAKVLDTFHFACTSEDINSLAHTLMLKDAMNNVIFPVMDDLIKAMSTMSRDNASIPILSRRDGNTVSPTTLGKEMANFAVRLGIQKHKLSQVKIMGKFPGAVGSSNAHYVTYPHINWPQIAEEFVTSLGVSFNPYVTEAETYDYMPKLFNAINRFNSILIDFDKDMWDYLHFGYFKQSEYINFHYSEATLGAAREALSYLISLLPRSRFLEDLTDSSIRRNMSTGLVCSALAYKSTLKNIAKIQIDEALVSEELNHSWEVLAEAVQAVIRRYGVPAETYEKLKELTAGRRVTKKSVRKFIEGLELPKDHKSILSKLTPHSYVEEDVKFAKMVDRGVKAAIRNTKISATPGPQLDVLCTGKFKDLAPYMSEYGLIYFRVLVKIKWLLLLSEIPEVTEVPRFSKSAQSYLQEIIDGFNIDDAFEVKNLEKVANDGVAAVERFMKQRCESHPEIAKVNNLAHALILKGTMDNVIFPAMDDLIHAICGIAKNTAHIPILSSTHGQPVAFTTLGKEMASFAVRLSRERKEISQLELMGNLGGEVGNYSAYHVAYPGINWPQVAEQFVTSLGLSFNPYVTRIRAYDYVAEFVHGVNQFNKILTDFDGDVEGYMSMGCFKQINKTSGGINIGAASGNLCSLSRKLPISTLLRNMGSRLEHSLVTYKNTLDLISRLEVVDIDCPIEDYLKLYSGALVKELETVVQRYGVPKPYEKFKVLTGGRAVVTKESIVDFIQRLEVPNEAKTILLKLTRCSYVGAASELARTVDIAVNS</sequence>
<evidence type="ECO:0000259" key="4">
    <source>
        <dbReference type="Pfam" id="PF00206"/>
    </source>
</evidence>
<comment type="pathway">
    <text evidence="1">Purine metabolism; IMP biosynthesis via de novo pathway; 5-amino-1-(5-phospho-D-ribosyl)imidazole-4-carboxamide from 5-amino-1-(5-phospho-D-ribosyl)imidazole-4-carboxylate: step 2/2.</text>
</comment>
<dbReference type="InterPro" id="IPR013539">
    <property type="entry name" value="PurB_C"/>
</dbReference>
<accession>A0A2P6P3Y8</accession>
<evidence type="ECO:0000256" key="3">
    <source>
        <dbReference type="ARBA" id="ARBA00022755"/>
    </source>
</evidence>
<dbReference type="InterPro" id="IPR008948">
    <property type="entry name" value="L-Aspartase-like"/>
</dbReference>
<dbReference type="STRING" id="74649.A0A2P6P3Y8"/>
<dbReference type="EMBL" id="PDCK01000045">
    <property type="protein sequence ID" value="PRQ16650.1"/>
    <property type="molecule type" value="Genomic_DNA"/>
</dbReference>
<name>A0A2P6P3Y8_ROSCH</name>
<feature type="domain" description="Adenylosuccinate lyase PurB C-terminal" evidence="5">
    <location>
        <begin position="369"/>
        <end position="484"/>
    </location>
</feature>
<dbReference type="PANTHER" id="PTHR43411">
    <property type="entry name" value="ADENYLOSUCCINATE LYASE"/>
    <property type="match status" value="1"/>
</dbReference>
<gene>
    <name evidence="6" type="ORF">RchiOBHm_Chr7g0186531</name>
</gene>
<evidence type="ECO:0000259" key="5">
    <source>
        <dbReference type="Pfam" id="PF08328"/>
    </source>
</evidence>
<keyword evidence="6" id="KW-0456">Lyase</keyword>
<dbReference type="Gramene" id="PRQ16650">
    <property type="protein sequence ID" value="PRQ16650"/>
    <property type="gene ID" value="RchiOBHm_Chr7g0186531"/>
</dbReference>
<feature type="domain" description="Fumarate lyase N-terminal" evidence="4">
    <location>
        <begin position="557"/>
        <end position="776"/>
    </location>
</feature>
<dbReference type="Gene3D" id="1.20.200.10">
    <property type="entry name" value="Fumarase/aspartase (Central domain)"/>
    <property type="match status" value="2"/>
</dbReference>
<feature type="domain" description="Fumarate lyase N-terminal" evidence="4">
    <location>
        <begin position="141"/>
        <end position="340"/>
    </location>
</feature>
<dbReference type="Gene3D" id="1.10.275.10">
    <property type="entry name" value="Fumarase/aspartase (N-terminal domain)"/>
    <property type="match status" value="2"/>
</dbReference>
<dbReference type="Proteomes" id="UP000238479">
    <property type="component" value="Chromosome 7"/>
</dbReference>
<dbReference type="Pfam" id="PF00206">
    <property type="entry name" value="Lyase_1"/>
    <property type="match status" value="2"/>
</dbReference>
<dbReference type="Pfam" id="PF08328">
    <property type="entry name" value="ASL_C"/>
    <property type="match status" value="2"/>
</dbReference>
<dbReference type="InterPro" id="IPR024083">
    <property type="entry name" value="Fumarase/histidase_N"/>
</dbReference>
<keyword evidence="3" id="KW-0658">Purine biosynthesis</keyword>
<dbReference type="GO" id="GO:0004018">
    <property type="term" value="F:N6-(1,2-dicarboxyethyl)AMP AMP-lyase (fumarate-forming) activity"/>
    <property type="evidence" value="ECO:0007669"/>
    <property type="project" value="InterPro"/>
</dbReference>
<keyword evidence="7" id="KW-1185">Reference proteome</keyword>
<evidence type="ECO:0000313" key="6">
    <source>
        <dbReference type="EMBL" id="PRQ16650.1"/>
    </source>
</evidence>
<dbReference type="SUPFAM" id="SSF48557">
    <property type="entry name" value="L-aspartase-like"/>
    <property type="match status" value="2"/>
</dbReference>
<feature type="domain" description="Adenylosuccinate lyase PurB C-terminal" evidence="5">
    <location>
        <begin position="797"/>
        <end position="911"/>
    </location>
</feature>
<dbReference type="AlphaFoldDB" id="A0A2P6P3Y8"/>
<evidence type="ECO:0000256" key="1">
    <source>
        <dbReference type="ARBA" id="ARBA00004706"/>
    </source>
</evidence>
<evidence type="ECO:0000313" key="7">
    <source>
        <dbReference type="Proteomes" id="UP000238479"/>
    </source>
</evidence>
<evidence type="ECO:0000256" key="2">
    <source>
        <dbReference type="ARBA" id="ARBA00004734"/>
    </source>
</evidence>
<proteinExistence type="predicted"/>